<evidence type="ECO:0008006" key="4">
    <source>
        <dbReference type="Google" id="ProtNLM"/>
    </source>
</evidence>
<name>A0A919MDQ9_9ACTN</name>
<keyword evidence="3" id="KW-1185">Reference proteome</keyword>
<organism evidence="2 3">
    <name type="scientific">Paractinoplanes ferrugineus</name>
    <dbReference type="NCBI Taxonomy" id="113564"/>
    <lineage>
        <taxon>Bacteria</taxon>
        <taxon>Bacillati</taxon>
        <taxon>Actinomycetota</taxon>
        <taxon>Actinomycetes</taxon>
        <taxon>Micromonosporales</taxon>
        <taxon>Micromonosporaceae</taxon>
        <taxon>Paractinoplanes</taxon>
    </lineage>
</organism>
<evidence type="ECO:0000313" key="3">
    <source>
        <dbReference type="Proteomes" id="UP000598174"/>
    </source>
</evidence>
<evidence type="ECO:0000256" key="1">
    <source>
        <dbReference type="SAM" id="Phobius"/>
    </source>
</evidence>
<dbReference type="EMBL" id="BOMM01000035">
    <property type="protein sequence ID" value="GIE12003.1"/>
    <property type="molecule type" value="Genomic_DNA"/>
</dbReference>
<protein>
    <recommendedName>
        <fullName evidence="4">DUF1449 family protein</fullName>
    </recommendedName>
</protein>
<sequence>MGGFVGAALSFPTVLFTPLLIIVIGFWVVVVAGGADPDAGDSGDLLSFAGLGGVPVSVPVSLLVAFAWFGSLAGAEFLPGWVALLGALLVGWLLTRALIILIRRYGPVGTDPSRTDFLGRTCVIRTGRVTLTFGQAEVRADDGSSAIVQVRQAGDDDLRAGTVAVLYDFDSDGEFFWVVPADIAEPNRGHKLPE</sequence>
<dbReference type="Proteomes" id="UP000598174">
    <property type="component" value="Unassembled WGS sequence"/>
</dbReference>
<reference evidence="2" key="1">
    <citation type="submission" date="2021-01" db="EMBL/GenBank/DDBJ databases">
        <title>Whole genome shotgun sequence of Actinoplanes ferrugineus NBRC 15555.</title>
        <authorList>
            <person name="Komaki H."/>
            <person name="Tamura T."/>
        </authorList>
    </citation>
    <scope>NUCLEOTIDE SEQUENCE</scope>
    <source>
        <strain evidence="2">NBRC 15555</strain>
    </source>
</reference>
<accession>A0A919MDQ9</accession>
<keyword evidence="1" id="KW-1133">Transmembrane helix</keyword>
<keyword evidence="1" id="KW-0812">Transmembrane</keyword>
<gene>
    <name evidence="2" type="ORF">Afe05nite_38430</name>
</gene>
<feature type="transmembrane region" description="Helical" evidence="1">
    <location>
        <begin position="81"/>
        <end position="102"/>
    </location>
</feature>
<dbReference type="RefSeq" id="WP_203818498.1">
    <property type="nucleotide sequence ID" value="NZ_BAAABP010000038.1"/>
</dbReference>
<dbReference type="AlphaFoldDB" id="A0A919MDQ9"/>
<evidence type="ECO:0000313" key="2">
    <source>
        <dbReference type="EMBL" id="GIE12003.1"/>
    </source>
</evidence>
<proteinExistence type="predicted"/>
<feature type="transmembrane region" description="Helical" evidence="1">
    <location>
        <begin position="45"/>
        <end position="69"/>
    </location>
</feature>
<feature type="transmembrane region" description="Helical" evidence="1">
    <location>
        <begin position="12"/>
        <end position="33"/>
    </location>
</feature>
<keyword evidence="1" id="KW-0472">Membrane</keyword>
<comment type="caution">
    <text evidence="2">The sequence shown here is derived from an EMBL/GenBank/DDBJ whole genome shotgun (WGS) entry which is preliminary data.</text>
</comment>